<dbReference type="EMBL" id="ML742291">
    <property type="protein sequence ID" value="KAE8146035.1"/>
    <property type="molecule type" value="Genomic_DNA"/>
</dbReference>
<keyword evidence="3" id="KW-1185">Reference proteome</keyword>
<protein>
    <submittedName>
        <fullName evidence="2">Uncharacterized protein</fullName>
    </submittedName>
</protein>
<feature type="transmembrane region" description="Helical" evidence="1">
    <location>
        <begin position="12"/>
        <end position="29"/>
    </location>
</feature>
<reference evidence="2 3" key="1">
    <citation type="submission" date="2019-04" db="EMBL/GenBank/DDBJ databases">
        <title>Friends and foes A comparative genomics study of 23 Aspergillus species from section Flavi.</title>
        <authorList>
            <consortium name="DOE Joint Genome Institute"/>
            <person name="Kjaerbolling I."/>
            <person name="Vesth T."/>
            <person name="Frisvad J.C."/>
            <person name="Nybo J.L."/>
            <person name="Theobald S."/>
            <person name="Kildgaard S."/>
            <person name="Isbrandt T."/>
            <person name="Kuo A."/>
            <person name="Sato A."/>
            <person name="Lyhne E.K."/>
            <person name="Kogle M.E."/>
            <person name="Wiebenga A."/>
            <person name="Kun R.S."/>
            <person name="Lubbers R.J."/>
            <person name="Makela M.R."/>
            <person name="Barry K."/>
            <person name="Chovatia M."/>
            <person name="Clum A."/>
            <person name="Daum C."/>
            <person name="Haridas S."/>
            <person name="He G."/>
            <person name="LaButti K."/>
            <person name="Lipzen A."/>
            <person name="Mondo S."/>
            <person name="Riley R."/>
            <person name="Salamov A."/>
            <person name="Simmons B.A."/>
            <person name="Magnuson J.K."/>
            <person name="Henrissat B."/>
            <person name="Mortensen U.H."/>
            <person name="Larsen T.O."/>
            <person name="Devries R.P."/>
            <person name="Grigoriev I.V."/>
            <person name="Machida M."/>
            <person name="Baker S.E."/>
            <person name="Andersen M.R."/>
        </authorList>
    </citation>
    <scope>NUCLEOTIDE SEQUENCE [LARGE SCALE GENOMIC DNA]</scope>
    <source>
        <strain evidence="2 3">IBT 18842</strain>
    </source>
</reference>
<keyword evidence="1" id="KW-1133">Transmembrane helix</keyword>
<sequence>MNTIGGKDHRKWVIFLAIMSLSLAFVYSHKSRPPNPVLTVLVFLDPARNHDGLSSIQRRSYISRADVV</sequence>
<gene>
    <name evidence="2" type="ORF">BDV25DRAFT_163290</name>
</gene>
<dbReference type="Proteomes" id="UP000325780">
    <property type="component" value="Unassembled WGS sequence"/>
</dbReference>
<evidence type="ECO:0000313" key="2">
    <source>
        <dbReference type="EMBL" id="KAE8146035.1"/>
    </source>
</evidence>
<accession>A0A5N6TI60</accession>
<evidence type="ECO:0000313" key="3">
    <source>
        <dbReference type="Proteomes" id="UP000325780"/>
    </source>
</evidence>
<keyword evidence="1" id="KW-0812">Transmembrane</keyword>
<evidence type="ECO:0000256" key="1">
    <source>
        <dbReference type="SAM" id="Phobius"/>
    </source>
</evidence>
<name>A0A5N6TI60_ASPAV</name>
<dbReference type="AlphaFoldDB" id="A0A5N6TI60"/>
<proteinExistence type="predicted"/>
<keyword evidence="1" id="KW-0472">Membrane</keyword>
<organism evidence="2 3">
    <name type="scientific">Aspergillus avenaceus</name>
    <dbReference type="NCBI Taxonomy" id="36643"/>
    <lineage>
        <taxon>Eukaryota</taxon>
        <taxon>Fungi</taxon>
        <taxon>Dikarya</taxon>
        <taxon>Ascomycota</taxon>
        <taxon>Pezizomycotina</taxon>
        <taxon>Eurotiomycetes</taxon>
        <taxon>Eurotiomycetidae</taxon>
        <taxon>Eurotiales</taxon>
        <taxon>Aspergillaceae</taxon>
        <taxon>Aspergillus</taxon>
        <taxon>Aspergillus subgen. Circumdati</taxon>
    </lineage>
</organism>